<protein>
    <submittedName>
        <fullName evidence="2">Uncharacterized protein</fullName>
    </submittedName>
</protein>
<dbReference type="Proteomes" id="UP001465976">
    <property type="component" value="Unassembled WGS sequence"/>
</dbReference>
<evidence type="ECO:0000256" key="1">
    <source>
        <dbReference type="SAM" id="MobiDB-lite"/>
    </source>
</evidence>
<feature type="region of interest" description="Disordered" evidence="1">
    <location>
        <begin position="1"/>
        <end position="34"/>
    </location>
</feature>
<proteinExistence type="predicted"/>
<organism evidence="2 3">
    <name type="scientific">Marasmius crinis-equi</name>
    <dbReference type="NCBI Taxonomy" id="585013"/>
    <lineage>
        <taxon>Eukaryota</taxon>
        <taxon>Fungi</taxon>
        <taxon>Dikarya</taxon>
        <taxon>Basidiomycota</taxon>
        <taxon>Agaricomycotina</taxon>
        <taxon>Agaricomycetes</taxon>
        <taxon>Agaricomycetidae</taxon>
        <taxon>Agaricales</taxon>
        <taxon>Marasmiineae</taxon>
        <taxon>Marasmiaceae</taxon>
        <taxon>Marasmius</taxon>
    </lineage>
</organism>
<dbReference type="EMBL" id="JBAHYK010000281">
    <property type="protein sequence ID" value="KAL0575712.1"/>
    <property type="molecule type" value="Genomic_DNA"/>
</dbReference>
<accession>A0ABR3FKD5</accession>
<evidence type="ECO:0000313" key="2">
    <source>
        <dbReference type="EMBL" id="KAL0575712.1"/>
    </source>
</evidence>
<evidence type="ECO:0000313" key="3">
    <source>
        <dbReference type="Proteomes" id="UP001465976"/>
    </source>
</evidence>
<sequence>MDLDPLADSGPSRYAVESDEEDEYNPLEQKGAKDNGQNKFEFKIAGSIPTGAPLLAAFGDAGKYWTKGANLGEQSGAIFVNNIQVGLVFNPSWTKSTVVVSETFNRLPVNGMNDYSSYLVSELKPSIVSILDVYPSPTYISPTPIPQHEAPIRYLCSSKVIVNPHLTQLAQSFAPPNLLHSTTSAALMAHLVTTSQTAGILILLPFPRVTMPPPKTLQHSDFSHLAEDEFQWSSWTMNDAQKLLLLALGEDSPPDWTKPRNSGTASDATAHESRTIIGEGGMYI</sequence>
<name>A0ABR3FKD5_9AGAR</name>
<comment type="caution">
    <text evidence="2">The sequence shown here is derived from an EMBL/GenBank/DDBJ whole genome shotgun (WGS) entry which is preliminary data.</text>
</comment>
<reference evidence="2 3" key="1">
    <citation type="submission" date="2024-02" db="EMBL/GenBank/DDBJ databases">
        <title>A draft genome for the cacao thread blight pathogen Marasmius crinis-equi.</title>
        <authorList>
            <person name="Cohen S.P."/>
            <person name="Baruah I.K."/>
            <person name="Amoako-Attah I."/>
            <person name="Bukari Y."/>
            <person name="Meinhardt L.W."/>
            <person name="Bailey B.A."/>
        </authorList>
    </citation>
    <scope>NUCLEOTIDE SEQUENCE [LARGE SCALE GENOMIC DNA]</scope>
    <source>
        <strain evidence="2 3">GH-76</strain>
    </source>
</reference>
<gene>
    <name evidence="2" type="ORF">V5O48_006272</name>
</gene>
<keyword evidence="3" id="KW-1185">Reference proteome</keyword>